<name>A0A139AYX7_GONPJ</name>
<proteinExistence type="predicted"/>
<accession>A0A139AYX7</accession>
<protein>
    <submittedName>
        <fullName evidence="3">Uncharacterized protein</fullName>
    </submittedName>
</protein>
<organism evidence="3 4">
    <name type="scientific">Gonapodya prolifera (strain JEL478)</name>
    <name type="common">Monoblepharis prolifera</name>
    <dbReference type="NCBI Taxonomy" id="1344416"/>
    <lineage>
        <taxon>Eukaryota</taxon>
        <taxon>Fungi</taxon>
        <taxon>Fungi incertae sedis</taxon>
        <taxon>Chytridiomycota</taxon>
        <taxon>Chytridiomycota incertae sedis</taxon>
        <taxon>Monoblepharidomycetes</taxon>
        <taxon>Monoblepharidales</taxon>
        <taxon>Gonapodyaceae</taxon>
        <taxon>Gonapodya</taxon>
    </lineage>
</organism>
<evidence type="ECO:0000313" key="4">
    <source>
        <dbReference type="Proteomes" id="UP000070544"/>
    </source>
</evidence>
<gene>
    <name evidence="3" type="ORF">M427DRAFT_130632</name>
</gene>
<evidence type="ECO:0000256" key="1">
    <source>
        <dbReference type="SAM" id="MobiDB-lite"/>
    </source>
</evidence>
<dbReference type="OrthoDB" id="10469590at2759"/>
<feature type="transmembrane region" description="Helical" evidence="2">
    <location>
        <begin position="633"/>
        <end position="656"/>
    </location>
</feature>
<feature type="region of interest" description="Disordered" evidence="1">
    <location>
        <begin position="155"/>
        <end position="177"/>
    </location>
</feature>
<evidence type="ECO:0000256" key="2">
    <source>
        <dbReference type="SAM" id="Phobius"/>
    </source>
</evidence>
<keyword evidence="2" id="KW-0812">Transmembrane</keyword>
<keyword evidence="2" id="KW-1133">Transmembrane helix</keyword>
<feature type="transmembrane region" description="Helical" evidence="2">
    <location>
        <begin position="471"/>
        <end position="489"/>
    </location>
</feature>
<evidence type="ECO:0000313" key="3">
    <source>
        <dbReference type="EMBL" id="KXS21958.1"/>
    </source>
</evidence>
<keyword evidence="2" id="KW-0472">Membrane</keyword>
<feature type="transmembrane region" description="Helical" evidence="2">
    <location>
        <begin position="703"/>
        <end position="730"/>
    </location>
</feature>
<dbReference type="Proteomes" id="UP000070544">
    <property type="component" value="Unassembled WGS sequence"/>
</dbReference>
<keyword evidence="4" id="KW-1185">Reference proteome</keyword>
<dbReference type="EMBL" id="KQ965732">
    <property type="protein sequence ID" value="KXS21958.1"/>
    <property type="molecule type" value="Genomic_DNA"/>
</dbReference>
<dbReference type="AlphaFoldDB" id="A0A139AYX7"/>
<sequence length="740" mass="82690">MDGDAKSTPADATVVDALNKDHLTVLKAARSRFVIPIPYWLTPLRPGKSASTHENREHSNDNIDCDRALAGADGEWVWEEAGPSDAMHTPGVGGVAEDLDFQRRNYFARETSFACHGHSIVLVLRAPRSAAVQPQGDLKGDAAVVDMDAADANASQGERTCHSSVDDTQADVNARDPETGSKFPIIQSFNCRDRHVTASIDAAFMVLLEYPGAVATETPDILHHGFLIVDVSLGPKVRVGGRDDFVEALTLADVLVFNEYFRYYRCPYSDHYRYYKEFLGANPFDWRGTGPRTSAIHGLSRSDVKEAYLGRWDWMLACPVKLDEYNTLFTPPTTIPVSPVKSYWTVMPPEWISRAREYETSLRDRDSLRHYTRPDTVCGWLSYADSRAFVWTAVTGSAHLMCSTKDDSEGPPSGGWVRLLNVDQPGDSKPSRMEVEWASARTYMRWASYDTRYGFSDHSGVIWSESDDDAFLTRIFFSVYFDMALLLLYNRVVLFRFSSDLFDLAELTHARTTGVTTIKSKSRGGVPVVRPWSRISTPTALQIASVVVGIEYDPPWHPRKLAERGFLHAREQFSRFVDLYLFPLVSNQQQGVELYSLFRTAMDIDVLHNEIKAQVSDSHDFYNSKVGREQSNVLFLLTIVTFLSIPVSVMFGLLGASEWLTWTKRRLGFVDAADAASSSVDLASSGLKAGTVDDWFAPLLGSALLWGVFSILLLATLSLIGSFMVARMVLFRSERFLGSR</sequence>
<reference evidence="3 4" key="1">
    <citation type="journal article" date="2015" name="Genome Biol. Evol.">
        <title>Phylogenomic analyses indicate that early fungi evolved digesting cell walls of algal ancestors of land plants.</title>
        <authorList>
            <person name="Chang Y."/>
            <person name="Wang S."/>
            <person name="Sekimoto S."/>
            <person name="Aerts A.L."/>
            <person name="Choi C."/>
            <person name="Clum A."/>
            <person name="LaButti K.M."/>
            <person name="Lindquist E.A."/>
            <person name="Yee Ngan C."/>
            <person name="Ohm R.A."/>
            <person name="Salamov A.A."/>
            <person name="Grigoriev I.V."/>
            <person name="Spatafora J.W."/>
            <person name="Berbee M.L."/>
        </authorList>
    </citation>
    <scope>NUCLEOTIDE SEQUENCE [LARGE SCALE GENOMIC DNA]</scope>
    <source>
        <strain evidence="3 4">JEL478</strain>
    </source>
</reference>